<comment type="pathway">
    <text evidence="2 11">Cofactor biosynthesis; NAD(+) biosynthesis; deamido-NAD(+) from nicotinate D-ribonucleotide: step 1/1.</text>
</comment>
<comment type="function">
    <text evidence="1 11">Catalyzes the reversible adenylation of nicotinate mononucleotide (NaMN) to nicotinic acid adenine dinucleotide (NaAD).</text>
</comment>
<keyword evidence="6 11" id="KW-0548">Nucleotidyltransferase</keyword>
<evidence type="ECO:0000313" key="14">
    <source>
        <dbReference type="EMBL" id="TKW67159.1"/>
    </source>
</evidence>
<organism evidence="14 15">
    <name type="scientific">Paracoccus denitrificans</name>
    <dbReference type="NCBI Taxonomy" id="266"/>
    <lineage>
        <taxon>Bacteria</taxon>
        <taxon>Pseudomonadati</taxon>
        <taxon>Pseudomonadota</taxon>
        <taxon>Alphaproteobacteria</taxon>
        <taxon>Rhodobacterales</taxon>
        <taxon>Paracoccaceae</taxon>
        <taxon>Paracoccus</taxon>
    </lineage>
</organism>
<dbReference type="Pfam" id="PF01467">
    <property type="entry name" value="CTP_transf_like"/>
    <property type="match status" value="1"/>
</dbReference>
<keyword evidence="9 11" id="KW-0520">NAD</keyword>
<dbReference type="PANTHER" id="PTHR39321">
    <property type="entry name" value="NICOTINATE-NUCLEOTIDE ADENYLYLTRANSFERASE-RELATED"/>
    <property type="match status" value="1"/>
</dbReference>
<evidence type="ECO:0000256" key="4">
    <source>
        <dbReference type="ARBA" id="ARBA00022642"/>
    </source>
</evidence>
<dbReference type="NCBIfam" id="NF000843">
    <property type="entry name" value="PRK00071.2-2"/>
    <property type="match status" value="1"/>
</dbReference>
<evidence type="ECO:0000256" key="7">
    <source>
        <dbReference type="ARBA" id="ARBA00022741"/>
    </source>
</evidence>
<dbReference type="InterPro" id="IPR005248">
    <property type="entry name" value="NadD/NMNAT"/>
</dbReference>
<feature type="region of interest" description="Disordered" evidence="12">
    <location>
        <begin position="188"/>
        <end position="210"/>
    </location>
</feature>
<dbReference type="NCBIfam" id="TIGR00482">
    <property type="entry name" value="nicotinate (nicotinamide) nucleotide adenylyltransferase"/>
    <property type="match status" value="1"/>
</dbReference>
<evidence type="ECO:0000256" key="12">
    <source>
        <dbReference type="SAM" id="MobiDB-lite"/>
    </source>
</evidence>
<keyword evidence="4 11" id="KW-0662">Pyridine nucleotide biosynthesis</keyword>
<dbReference type="GO" id="GO:0009435">
    <property type="term" value="P:NAD+ biosynthetic process"/>
    <property type="evidence" value="ECO:0007669"/>
    <property type="project" value="UniProtKB-UniRule"/>
</dbReference>
<evidence type="ECO:0000256" key="10">
    <source>
        <dbReference type="ARBA" id="ARBA00048721"/>
    </source>
</evidence>
<dbReference type="NCBIfam" id="NF000845">
    <property type="entry name" value="PRK00071.2-4"/>
    <property type="match status" value="1"/>
</dbReference>
<dbReference type="Proteomes" id="UP000315344">
    <property type="component" value="Unassembled WGS sequence"/>
</dbReference>
<comment type="catalytic activity">
    <reaction evidence="10 11">
        <text>nicotinate beta-D-ribonucleotide + ATP + H(+) = deamido-NAD(+) + diphosphate</text>
        <dbReference type="Rhea" id="RHEA:22860"/>
        <dbReference type="ChEBI" id="CHEBI:15378"/>
        <dbReference type="ChEBI" id="CHEBI:30616"/>
        <dbReference type="ChEBI" id="CHEBI:33019"/>
        <dbReference type="ChEBI" id="CHEBI:57502"/>
        <dbReference type="ChEBI" id="CHEBI:58437"/>
        <dbReference type="EC" id="2.7.7.18"/>
    </reaction>
</comment>
<dbReference type="EMBL" id="VAFL01000005">
    <property type="protein sequence ID" value="TKW67159.1"/>
    <property type="molecule type" value="Genomic_DNA"/>
</dbReference>
<evidence type="ECO:0000256" key="8">
    <source>
        <dbReference type="ARBA" id="ARBA00022840"/>
    </source>
</evidence>
<dbReference type="SUPFAM" id="SSF52374">
    <property type="entry name" value="Nucleotidylyl transferase"/>
    <property type="match status" value="1"/>
</dbReference>
<proteinExistence type="inferred from homology"/>
<feature type="domain" description="Cytidyltransferase-like" evidence="13">
    <location>
        <begin position="16"/>
        <end position="194"/>
    </location>
</feature>
<evidence type="ECO:0000256" key="1">
    <source>
        <dbReference type="ARBA" id="ARBA00002324"/>
    </source>
</evidence>
<evidence type="ECO:0000256" key="6">
    <source>
        <dbReference type="ARBA" id="ARBA00022695"/>
    </source>
</evidence>
<dbReference type="EC" id="2.7.7.18" evidence="11"/>
<evidence type="ECO:0000256" key="5">
    <source>
        <dbReference type="ARBA" id="ARBA00022679"/>
    </source>
</evidence>
<feature type="compositionally biased region" description="Basic and acidic residues" evidence="12">
    <location>
        <begin position="201"/>
        <end position="210"/>
    </location>
</feature>
<dbReference type="HAMAP" id="MF_00244">
    <property type="entry name" value="NaMN_adenylyltr"/>
    <property type="match status" value="1"/>
</dbReference>
<reference evidence="14 15" key="1">
    <citation type="journal article" date="2017" name="Nat. Commun.">
        <title>In situ click chemistry generation of cyclooxygenase-2 inhibitors.</title>
        <authorList>
            <person name="Bhardwaj A."/>
            <person name="Kaur J."/>
            <person name="Wuest M."/>
            <person name="Wuest F."/>
        </authorList>
    </citation>
    <scope>NUCLEOTIDE SEQUENCE [LARGE SCALE GENOMIC DNA]</scope>
    <source>
        <strain evidence="14">S2_012_000_R3_94</strain>
    </source>
</reference>
<accession>A0A533I6B7</accession>
<dbReference type="GO" id="GO:0004515">
    <property type="term" value="F:nicotinate-nucleotide adenylyltransferase activity"/>
    <property type="evidence" value="ECO:0007669"/>
    <property type="project" value="UniProtKB-UniRule"/>
</dbReference>
<dbReference type="GO" id="GO:0005524">
    <property type="term" value="F:ATP binding"/>
    <property type="evidence" value="ECO:0007669"/>
    <property type="project" value="UniProtKB-KW"/>
</dbReference>
<evidence type="ECO:0000256" key="9">
    <source>
        <dbReference type="ARBA" id="ARBA00023027"/>
    </source>
</evidence>
<dbReference type="UniPathway" id="UPA00253">
    <property type="reaction ID" value="UER00332"/>
</dbReference>
<name>A0A533I6B7_PARDE</name>
<keyword evidence="7 11" id="KW-0547">Nucleotide-binding</keyword>
<comment type="caution">
    <text evidence="14">The sequence shown here is derived from an EMBL/GenBank/DDBJ whole genome shotgun (WGS) entry which is preliminary data.</text>
</comment>
<evidence type="ECO:0000259" key="13">
    <source>
        <dbReference type="Pfam" id="PF01467"/>
    </source>
</evidence>
<evidence type="ECO:0000256" key="2">
    <source>
        <dbReference type="ARBA" id="ARBA00005019"/>
    </source>
</evidence>
<dbReference type="PANTHER" id="PTHR39321:SF3">
    <property type="entry name" value="PHOSPHOPANTETHEINE ADENYLYLTRANSFERASE"/>
    <property type="match status" value="1"/>
</dbReference>
<sequence length="210" mass="23094">MKQGFPFAVAGQRIGLLGGSFDPAHDGHVRLTDEALKRFGIDRVWWLVTPGNPLKKHQPAPLEQRISQARELMDDPRVEVTGVEALLNTRKTVDTIAALQKHYPTVNFVWLMGSDNLVQFSQWERWREIAARVPIGVLSRPGSRLAARLSKAARVMSSARLPARRAGLLGASAAPAWVMVNMPMSTTSSSAIRAAQQRGAKMKDSPPENP</sequence>
<dbReference type="CDD" id="cd02165">
    <property type="entry name" value="NMNAT"/>
    <property type="match status" value="1"/>
</dbReference>
<evidence type="ECO:0000256" key="3">
    <source>
        <dbReference type="ARBA" id="ARBA00009014"/>
    </source>
</evidence>
<dbReference type="InterPro" id="IPR014729">
    <property type="entry name" value="Rossmann-like_a/b/a_fold"/>
</dbReference>
<gene>
    <name evidence="11" type="primary">nadD</name>
    <name evidence="14" type="ORF">DI616_07985</name>
</gene>
<comment type="similarity">
    <text evidence="3 11">Belongs to the NadD family.</text>
</comment>
<keyword evidence="8 11" id="KW-0067">ATP-binding</keyword>
<evidence type="ECO:0000256" key="11">
    <source>
        <dbReference type="HAMAP-Rule" id="MF_00244"/>
    </source>
</evidence>
<dbReference type="AlphaFoldDB" id="A0A533I6B7"/>
<dbReference type="NCBIfam" id="TIGR00125">
    <property type="entry name" value="cyt_tran_rel"/>
    <property type="match status" value="1"/>
</dbReference>
<dbReference type="Gene3D" id="3.40.50.620">
    <property type="entry name" value="HUPs"/>
    <property type="match status" value="1"/>
</dbReference>
<protein>
    <recommendedName>
        <fullName evidence="11">Probable nicotinate-nucleotide adenylyltransferase</fullName>
        <ecNumber evidence="11">2.7.7.18</ecNumber>
    </recommendedName>
    <alternativeName>
        <fullName evidence="11">Deamido-NAD(+) diphosphorylase</fullName>
    </alternativeName>
    <alternativeName>
        <fullName evidence="11">Deamido-NAD(+) pyrophosphorylase</fullName>
    </alternativeName>
    <alternativeName>
        <fullName evidence="11">Nicotinate mononucleotide adenylyltransferase</fullName>
        <shortName evidence="11">NaMN adenylyltransferase</shortName>
    </alternativeName>
</protein>
<dbReference type="InterPro" id="IPR004821">
    <property type="entry name" value="Cyt_trans-like"/>
</dbReference>
<evidence type="ECO:0000313" key="15">
    <source>
        <dbReference type="Proteomes" id="UP000315344"/>
    </source>
</evidence>
<keyword evidence="5 11" id="KW-0808">Transferase</keyword>